<dbReference type="OrthoDB" id="3775006at2759"/>
<evidence type="ECO:0000313" key="2">
    <source>
        <dbReference type="EMBL" id="EON97627.1"/>
    </source>
</evidence>
<evidence type="ECO:0000313" key="3">
    <source>
        <dbReference type="Proteomes" id="UP000014074"/>
    </source>
</evidence>
<evidence type="ECO:0000259" key="1">
    <source>
        <dbReference type="Pfam" id="PF12680"/>
    </source>
</evidence>
<protein>
    <submittedName>
        <fullName evidence="2">Putative epoxide hydrolase protein</fullName>
    </submittedName>
</protein>
<keyword evidence="3" id="KW-1185">Reference proteome</keyword>
<gene>
    <name evidence="2" type="ORF">UCRPA7_7037</name>
</gene>
<dbReference type="eggNOG" id="ENOG502RR6U">
    <property type="taxonomic scope" value="Eukaryota"/>
</dbReference>
<organism evidence="2 3">
    <name type="scientific">Phaeoacremonium minimum (strain UCR-PA7)</name>
    <name type="common">Esca disease fungus</name>
    <name type="synonym">Togninia minima</name>
    <dbReference type="NCBI Taxonomy" id="1286976"/>
    <lineage>
        <taxon>Eukaryota</taxon>
        <taxon>Fungi</taxon>
        <taxon>Dikarya</taxon>
        <taxon>Ascomycota</taxon>
        <taxon>Pezizomycotina</taxon>
        <taxon>Sordariomycetes</taxon>
        <taxon>Sordariomycetidae</taxon>
        <taxon>Togniniales</taxon>
        <taxon>Togniniaceae</taxon>
        <taxon>Phaeoacremonium</taxon>
    </lineage>
</organism>
<feature type="domain" description="SnoaL-like" evidence="1">
    <location>
        <begin position="28"/>
        <end position="125"/>
    </location>
</feature>
<name>R8BEB0_PHAM7</name>
<keyword evidence="2" id="KW-0378">Hydrolase</keyword>
<dbReference type="GO" id="GO:0016787">
    <property type="term" value="F:hydrolase activity"/>
    <property type="evidence" value="ECO:0007669"/>
    <property type="project" value="UniProtKB-KW"/>
</dbReference>
<dbReference type="EMBL" id="KB933264">
    <property type="protein sequence ID" value="EON97627.1"/>
    <property type="molecule type" value="Genomic_DNA"/>
</dbReference>
<dbReference type="RefSeq" id="XP_007917763.1">
    <property type="nucleotide sequence ID" value="XM_007919572.1"/>
</dbReference>
<dbReference type="KEGG" id="tmn:UCRPA7_7037"/>
<dbReference type="AlphaFoldDB" id="R8BEB0"/>
<dbReference type="SUPFAM" id="SSF54427">
    <property type="entry name" value="NTF2-like"/>
    <property type="match status" value="1"/>
</dbReference>
<sequence>MATYSTTTRFATLDAFWVAVDQIQTTSTNEEWEKLAGYFADDAVLYVLGMSSPPVTGKAAAIESFKTLKTYWALVERRQRSQSLSADGKVAVVEMDNHLTIFGEHVEHFPETEVVEFDEAGKIASYRLYCDGTPLKEIAAKKMAAQ</sequence>
<dbReference type="Pfam" id="PF12680">
    <property type="entry name" value="SnoaL_2"/>
    <property type="match status" value="1"/>
</dbReference>
<dbReference type="Gene3D" id="3.10.450.50">
    <property type="match status" value="1"/>
</dbReference>
<dbReference type="GeneID" id="19327757"/>
<reference evidence="3" key="1">
    <citation type="journal article" date="2013" name="Genome Announc.">
        <title>Draft genome sequence of the ascomycete Phaeoacremonium aleophilum strain UCR-PA7, a causal agent of the esca disease complex in grapevines.</title>
        <authorList>
            <person name="Blanco-Ulate B."/>
            <person name="Rolshausen P."/>
            <person name="Cantu D."/>
        </authorList>
    </citation>
    <scope>NUCLEOTIDE SEQUENCE [LARGE SCALE GENOMIC DNA]</scope>
    <source>
        <strain evidence="3">UCR-PA7</strain>
    </source>
</reference>
<accession>R8BEB0</accession>
<proteinExistence type="predicted"/>
<dbReference type="Proteomes" id="UP000014074">
    <property type="component" value="Unassembled WGS sequence"/>
</dbReference>
<dbReference type="HOGENOM" id="CLU_1713438_0_0_1"/>
<dbReference type="InterPro" id="IPR037401">
    <property type="entry name" value="SnoaL-like"/>
</dbReference>
<dbReference type="InterPro" id="IPR032710">
    <property type="entry name" value="NTF2-like_dom_sf"/>
</dbReference>